<proteinExistence type="predicted"/>
<dbReference type="RefSeq" id="WP_253639506.1">
    <property type="nucleotide sequence ID" value="NZ_CP121646.1"/>
</dbReference>
<dbReference type="Proteomes" id="UP001221546">
    <property type="component" value="Chromosome"/>
</dbReference>
<sequence length="90" mass="10301">MRKLIEFDDDTFDKLKQLGRDRMATLQELADEAFADLLKKHGIPIDLKDALRKSARLQEATRLQQATRPQDAAKPRTTAANAARKRGRKR</sequence>
<reference evidence="2 3" key="1">
    <citation type="submission" date="2023-04" db="EMBL/GenBank/DDBJ databases">
        <title>Australian commercial rhizobial inoculants.</title>
        <authorList>
            <person name="Kohlmeier M.G."/>
            <person name="O'Hara G.W."/>
            <person name="Colombi E."/>
            <person name="Ramsay J.P."/>
            <person name="Terpolilli J."/>
        </authorList>
    </citation>
    <scope>NUCLEOTIDE SEQUENCE [LARGE SCALE GENOMIC DNA]</scope>
    <source>
        <strain evidence="2 3">CB627</strain>
    </source>
</reference>
<accession>A0ABY8JQ75</accession>
<feature type="region of interest" description="Disordered" evidence="1">
    <location>
        <begin position="59"/>
        <end position="90"/>
    </location>
</feature>
<dbReference type="EMBL" id="CP121646">
    <property type="protein sequence ID" value="WFU67304.1"/>
    <property type="molecule type" value="Genomic_DNA"/>
</dbReference>
<evidence type="ECO:0000313" key="2">
    <source>
        <dbReference type="EMBL" id="WFU67304.1"/>
    </source>
</evidence>
<evidence type="ECO:0000256" key="1">
    <source>
        <dbReference type="SAM" id="MobiDB-lite"/>
    </source>
</evidence>
<gene>
    <name evidence="2" type="ORF">QA636_18165</name>
</gene>
<keyword evidence="3" id="KW-1185">Reference proteome</keyword>
<name>A0ABY8JQ75_9BRAD</name>
<protein>
    <submittedName>
        <fullName evidence="2">Uncharacterized protein</fullName>
    </submittedName>
</protein>
<organism evidence="2 3">
    <name type="scientific">Bradyrhizobium brasilense</name>
    <dbReference type="NCBI Taxonomy" id="1419277"/>
    <lineage>
        <taxon>Bacteria</taxon>
        <taxon>Pseudomonadati</taxon>
        <taxon>Pseudomonadota</taxon>
        <taxon>Alphaproteobacteria</taxon>
        <taxon>Hyphomicrobiales</taxon>
        <taxon>Nitrobacteraceae</taxon>
        <taxon>Bradyrhizobium</taxon>
    </lineage>
</organism>
<evidence type="ECO:0000313" key="3">
    <source>
        <dbReference type="Proteomes" id="UP001221546"/>
    </source>
</evidence>